<evidence type="ECO:0000256" key="1">
    <source>
        <dbReference type="ARBA" id="ARBA00005817"/>
    </source>
</evidence>
<reference evidence="5" key="1">
    <citation type="submission" date="2020-07" db="EMBL/GenBank/DDBJ databases">
        <title>Severe corrosion of carbon steel in oil field produced water can be linked to methanogenic archaea containing a special type of NiFe hydrogenase.</title>
        <authorList>
            <person name="Lahme S."/>
            <person name="Mand J."/>
            <person name="Longwell J."/>
            <person name="Smith R."/>
            <person name="Enning D."/>
        </authorList>
    </citation>
    <scope>NUCLEOTIDE SEQUENCE</scope>
    <source>
        <strain evidence="5">MIC098Bin6</strain>
    </source>
</reference>
<dbReference type="InterPro" id="IPR014731">
    <property type="entry name" value="ETF_asu_C"/>
</dbReference>
<name>A0A931CWQ9_9BACT</name>
<evidence type="ECO:0000259" key="4">
    <source>
        <dbReference type="SMART" id="SM00893"/>
    </source>
</evidence>
<sequence>MKQAGIIIEAEHGRVRETSLGVITLAAKTADFLTALVMDGITHEITEQLAEYGIHTIVDLALADTPEIRLNPAVRAAAVVQAARELNLDRVLGLSSPEGKDLLPRVAALLDAPLVMDCVDVDLNTGLAKTSQYSGKVMAQIELTGETLVFGVRPNAVLPEPRPVQAKTVVMTEHVAVPENITLLSWDDGDSEGRPSLVEADIIIAGGRGLKNKDNFSLIVDCAEKLNAAPGASRVAVDEGWVPYALQVGQTGEKVSPQVYIACGISGSIQHFAGMKTAKMIIAVNKDENAAIMANCDYQVPGDLFDILPEIMKQL</sequence>
<keyword evidence="3" id="KW-0285">Flavoprotein</keyword>
<dbReference type="GO" id="GO:0009055">
    <property type="term" value="F:electron transfer activity"/>
    <property type="evidence" value="ECO:0007669"/>
    <property type="project" value="InterPro"/>
</dbReference>
<dbReference type="SUPFAM" id="SSF52467">
    <property type="entry name" value="DHS-like NAD/FAD-binding domain"/>
    <property type="match status" value="1"/>
</dbReference>
<feature type="binding site" evidence="3">
    <location>
        <begin position="264"/>
        <end position="271"/>
    </location>
    <ligand>
        <name>FAD</name>
        <dbReference type="ChEBI" id="CHEBI:57692"/>
    </ligand>
</feature>
<evidence type="ECO:0000256" key="3">
    <source>
        <dbReference type="PIRSR" id="PIRSR000089-1"/>
    </source>
</evidence>
<comment type="caution">
    <text evidence="5">The sequence shown here is derived from an EMBL/GenBank/DDBJ whole genome shotgun (WGS) entry which is preliminary data.</text>
</comment>
<dbReference type="Pfam" id="PF01012">
    <property type="entry name" value="ETF"/>
    <property type="match status" value="1"/>
</dbReference>
<keyword evidence="3" id="KW-0274">FAD</keyword>
<comment type="similarity">
    <text evidence="1">Belongs to the ETF alpha-subunit/FixB family.</text>
</comment>
<organism evidence="5 6">
    <name type="scientific">Desulfotignum balticum</name>
    <dbReference type="NCBI Taxonomy" id="115781"/>
    <lineage>
        <taxon>Bacteria</taxon>
        <taxon>Pseudomonadati</taxon>
        <taxon>Thermodesulfobacteriota</taxon>
        <taxon>Desulfobacteria</taxon>
        <taxon>Desulfobacterales</taxon>
        <taxon>Desulfobacteraceae</taxon>
        <taxon>Desulfotignum</taxon>
    </lineage>
</organism>
<dbReference type="AlphaFoldDB" id="A0A931CWQ9"/>
<dbReference type="InterPro" id="IPR014729">
    <property type="entry name" value="Rossmann-like_a/b/a_fold"/>
</dbReference>
<dbReference type="GO" id="GO:0033539">
    <property type="term" value="P:fatty acid beta-oxidation using acyl-CoA dehydrogenase"/>
    <property type="evidence" value="ECO:0007669"/>
    <property type="project" value="TreeGrafter"/>
</dbReference>
<dbReference type="Gene3D" id="3.40.50.620">
    <property type="entry name" value="HUPs"/>
    <property type="match status" value="1"/>
</dbReference>
<dbReference type="Gene3D" id="3.40.50.1220">
    <property type="entry name" value="TPP-binding domain"/>
    <property type="match status" value="1"/>
</dbReference>
<dbReference type="EMBL" id="JACCQK010000676">
    <property type="protein sequence ID" value="MBG0780325.1"/>
    <property type="molecule type" value="Genomic_DNA"/>
</dbReference>
<dbReference type="PIRSF" id="PIRSF000089">
    <property type="entry name" value="Electra_flavoP_a"/>
    <property type="match status" value="1"/>
</dbReference>
<comment type="cofactor">
    <cofactor evidence="3">
        <name>FAD</name>
        <dbReference type="ChEBI" id="CHEBI:57692"/>
    </cofactor>
    <text evidence="3">Binds 1 FAD per dimer.</text>
</comment>
<dbReference type="SUPFAM" id="SSF52402">
    <property type="entry name" value="Adenine nucleotide alpha hydrolases-like"/>
    <property type="match status" value="1"/>
</dbReference>
<feature type="binding site" evidence="3">
    <location>
        <position position="208"/>
    </location>
    <ligand>
        <name>FAD</name>
        <dbReference type="ChEBI" id="CHEBI:57692"/>
    </ligand>
</feature>
<feature type="binding site" evidence="3">
    <location>
        <position position="285"/>
    </location>
    <ligand>
        <name>FAD</name>
        <dbReference type="ChEBI" id="CHEBI:57692"/>
    </ligand>
</feature>
<evidence type="ECO:0000313" key="6">
    <source>
        <dbReference type="Proteomes" id="UP000706172"/>
    </source>
</evidence>
<keyword evidence="2" id="KW-0813">Transport</keyword>
<dbReference type="SMART" id="SM00893">
    <property type="entry name" value="ETF"/>
    <property type="match status" value="1"/>
</dbReference>
<dbReference type="InterPro" id="IPR029035">
    <property type="entry name" value="DHS-like_NAD/FAD-binding_dom"/>
</dbReference>
<dbReference type="PANTHER" id="PTHR43153:SF1">
    <property type="entry name" value="ELECTRON TRANSFER FLAVOPROTEIN SUBUNIT ALPHA, MITOCHONDRIAL"/>
    <property type="match status" value="1"/>
</dbReference>
<dbReference type="Proteomes" id="UP000706172">
    <property type="component" value="Unassembled WGS sequence"/>
</dbReference>
<evidence type="ECO:0000256" key="2">
    <source>
        <dbReference type="ARBA" id="ARBA00022982"/>
    </source>
</evidence>
<evidence type="ECO:0000313" key="5">
    <source>
        <dbReference type="EMBL" id="MBG0780325.1"/>
    </source>
</evidence>
<proteinExistence type="inferred from homology"/>
<protein>
    <submittedName>
        <fullName evidence="5">Electron transfer flavoprotein subunit alpha/FixB family protein</fullName>
    </submittedName>
</protein>
<dbReference type="InterPro" id="IPR001308">
    <property type="entry name" value="ETF_a/FixB"/>
</dbReference>
<keyword evidence="2" id="KW-0249">Electron transport</keyword>
<dbReference type="GO" id="GO:0050660">
    <property type="term" value="F:flavin adenine dinucleotide binding"/>
    <property type="evidence" value="ECO:0007669"/>
    <property type="project" value="InterPro"/>
</dbReference>
<dbReference type="Pfam" id="PF00766">
    <property type="entry name" value="ETF_alpha"/>
    <property type="match status" value="1"/>
</dbReference>
<dbReference type="InterPro" id="IPR014730">
    <property type="entry name" value="ETF_a/b_N"/>
</dbReference>
<dbReference type="PANTHER" id="PTHR43153">
    <property type="entry name" value="ELECTRON TRANSFER FLAVOPROTEIN ALPHA"/>
    <property type="match status" value="1"/>
</dbReference>
<feature type="binding site" evidence="3">
    <location>
        <begin position="247"/>
        <end position="251"/>
    </location>
    <ligand>
        <name>FAD</name>
        <dbReference type="ChEBI" id="CHEBI:57692"/>
    </ligand>
</feature>
<feature type="domain" description="Electron transfer flavoprotein alpha/beta-subunit N-terminal" evidence="4">
    <location>
        <begin position="4"/>
        <end position="195"/>
    </location>
</feature>
<feature type="binding site" evidence="3">
    <location>
        <begin position="233"/>
        <end position="234"/>
    </location>
    <ligand>
        <name>FAD</name>
        <dbReference type="ChEBI" id="CHEBI:57692"/>
    </ligand>
</feature>
<gene>
    <name evidence="5" type="ORF">H0S81_10425</name>
</gene>
<accession>A0A931CWQ9</accession>